<feature type="chain" id="PRO_5012181657" description="Exo-alpha-sialidase" evidence="1">
    <location>
        <begin position="16"/>
        <end position="292"/>
    </location>
</feature>
<evidence type="ECO:0008006" key="4">
    <source>
        <dbReference type="Google" id="ProtNLM"/>
    </source>
</evidence>
<proteinExistence type="predicted"/>
<name>A0A1F4T8K0_UNCSA</name>
<comment type="caution">
    <text evidence="2">The sequence shown here is derived from an EMBL/GenBank/DDBJ whole genome shotgun (WGS) entry which is preliminary data.</text>
</comment>
<evidence type="ECO:0000313" key="3">
    <source>
        <dbReference type="Proteomes" id="UP000178602"/>
    </source>
</evidence>
<dbReference type="AlphaFoldDB" id="A0A1F4T8K0"/>
<accession>A0A1F4T8K0</accession>
<evidence type="ECO:0000313" key="2">
    <source>
        <dbReference type="EMBL" id="OGC28859.1"/>
    </source>
</evidence>
<sequence length="292" mass="30841">MIALIVIGLAVVAAAGCGSNSGQSTISQSLQSAIDAQSALFDVGISDAESSGGVTVLQTSSESYSWYRHFGPPSSISCTVLVQDSSSALVRISRSVEGALYYRLMAGSAKRLKYFSQDFGRFAKLTSTDGGTSWSLAQLSPASAKSTRYSPALGVGSVPCDITITRVMIICGGAVISDISVEATAGGPWYDLSSLPKVTRGCTMEVKVYVTSLAGEKVLAYVWPSLKTTFRAPLYDEVADGVFSNSSNYLTVATNETTGVKSLIVGAFSRDTLSDTITPYDYGAWHLLYQVE</sequence>
<gene>
    <name evidence="2" type="ORF">A3K49_07945</name>
</gene>
<reference evidence="2 3" key="1">
    <citation type="journal article" date="2016" name="Nat. Commun.">
        <title>Thousands of microbial genomes shed light on interconnected biogeochemical processes in an aquifer system.</title>
        <authorList>
            <person name="Anantharaman K."/>
            <person name="Brown C.T."/>
            <person name="Hug L.A."/>
            <person name="Sharon I."/>
            <person name="Castelle C.J."/>
            <person name="Probst A.J."/>
            <person name="Thomas B.C."/>
            <person name="Singh A."/>
            <person name="Wilkins M.J."/>
            <person name="Karaoz U."/>
            <person name="Brodie E.L."/>
            <person name="Williams K.H."/>
            <person name="Hubbard S.S."/>
            <person name="Banfield J.F."/>
        </authorList>
    </citation>
    <scope>NUCLEOTIDE SEQUENCE [LARGE SCALE GENOMIC DNA]</scope>
</reference>
<dbReference type="EMBL" id="MEUG01000001">
    <property type="protein sequence ID" value="OGC28859.1"/>
    <property type="molecule type" value="Genomic_DNA"/>
</dbReference>
<keyword evidence="1" id="KW-0732">Signal</keyword>
<feature type="signal peptide" evidence="1">
    <location>
        <begin position="1"/>
        <end position="15"/>
    </location>
</feature>
<protein>
    <recommendedName>
        <fullName evidence="4">Exo-alpha-sialidase</fullName>
    </recommendedName>
</protein>
<organism evidence="2 3">
    <name type="scientific">candidate division WOR-1 bacterium RIFOXYC12_FULL_54_18</name>
    <dbReference type="NCBI Taxonomy" id="1802584"/>
    <lineage>
        <taxon>Bacteria</taxon>
        <taxon>Bacillati</taxon>
        <taxon>Saganbacteria</taxon>
    </lineage>
</organism>
<evidence type="ECO:0000256" key="1">
    <source>
        <dbReference type="SAM" id="SignalP"/>
    </source>
</evidence>
<dbReference type="Proteomes" id="UP000178602">
    <property type="component" value="Unassembled WGS sequence"/>
</dbReference>